<sequence>MARGQLCTEVLDKAILSLYARGMSTRDIETQLKELYDVDVRAVPTNTRVLAPAMVCIVRGKLLRTSAHVAQVSHIAAMAHGHSLQVTGIAGMR</sequence>
<evidence type="ECO:0008006" key="3">
    <source>
        <dbReference type="Google" id="ProtNLM"/>
    </source>
</evidence>
<comment type="caution">
    <text evidence="1">The sequence shown here is derived from an EMBL/GenBank/DDBJ whole genome shotgun (WGS) entry which is preliminary data.</text>
</comment>
<dbReference type="EMBL" id="QWLB01000005">
    <property type="protein sequence ID" value="RIH93481.1"/>
    <property type="molecule type" value="Genomic_DNA"/>
</dbReference>
<gene>
    <name evidence="1" type="ORF">Mgrana_00535</name>
</gene>
<keyword evidence="2" id="KW-1185">Reference proteome</keyword>
<name>A0A399FEQ4_9DEIN</name>
<evidence type="ECO:0000313" key="2">
    <source>
        <dbReference type="Proteomes" id="UP000266178"/>
    </source>
</evidence>
<accession>A0A399FEQ4</accession>
<reference evidence="1 2" key="1">
    <citation type="submission" date="2018-08" db="EMBL/GenBank/DDBJ databases">
        <title>Meiothermus granaticius genome AF-68 sequencing project.</title>
        <authorList>
            <person name="Da Costa M.S."/>
            <person name="Albuquerque L."/>
            <person name="Raposo P."/>
            <person name="Froufe H.J.C."/>
            <person name="Barroso C.S."/>
            <person name="Egas C."/>
        </authorList>
    </citation>
    <scope>NUCLEOTIDE SEQUENCE [LARGE SCALE GENOMIC DNA]</scope>
    <source>
        <strain evidence="1 2">AF-68</strain>
    </source>
</reference>
<dbReference type="Proteomes" id="UP000266178">
    <property type="component" value="Unassembled WGS sequence"/>
</dbReference>
<evidence type="ECO:0000313" key="1">
    <source>
        <dbReference type="EMBL" id="RIH93481.1"/>
    </source>
</evidence>
<protein>
    <recommendedName>
        <fullName evidence="3">Mutator family transposase</fullName>
    </recommendedName>
</protein>
<dbReference type="AlphaFoldDB" id="A0A399FEQ4"/>
<organism evidence="1 2">
    <name type="scientific">Meiothermus granaticius NBRC 107808</name>
    <dbReference type="NCBI Taxonomy" id="1227551"/>
    <lineage>
        <taxon>Bacteria</taxon>
        <taxon>Thermotogati</taxon>
        <taxon>Deinococcota</taxon>
        <taxon>Deinococci</taxon>
        <taxon>Thermales</taxon>
        <taxon>Thermaceae</taxon>
        <taxon>Meiothermus</taxon>
    </lineage>
</organism>
<proteinExistence type="predicted"/>